<dbReference type="GO" id="GO:0016787">
    <property type="term" value="F:hydrolase activity"/>
    <property type="evidence" value="ECO:0007669"/>
    <property type="project" value="UniProtKB-KW"/>
</dbReference>
<comment type="caution">
    <text evidence="2">The sequence shown here is derived from an EMBL/GenBank/DDBJ whole genome shotgun (WGS) entry which is preliminary data.</text>
</comment>
<evidence type="ECO:0000313" key="2">
    <source>
        <dbReference type="EMBL" id="RKG83569.1"/>
    </source>
</evidence>
<dbReference type="InterPro" id="IPR029058">
    <property type="entry name" value="AB_hydrolase_fold"/>
</dbReference>
<dbReference type="AlphaFoldDB" id="A0A3A8IJE1"/>
<dbReference type="RefSeq" id="WP_120542957.1">
    <property type="nucleotide sequence ID" value="NZ_RAVZ01000177.1"/>
</dbReference>
<reference evidence="3" key="1">
    <citation type="submission" date="2018-09" db="EMBL/GenBank/DDBJ databases">
        <authorList>
            <person name="Livingstone P.G."/>
            <person name="Whitworth D.E."/>
        </authorList>
    </citation>
    <scope>NUCLEOTIDE SEQUENCE [LARGE SCALE GENOMIC DNA]</scope>
    <source>
        <strain evidence="3">CA054A</strain>
    </source>
</reference>
<dbReference type="Gene3D" id="3.40.50.1820">
    <property type="entry name" value="alpha/beta hydrolase"/>
    <property type="match status" value="1"/>
</dbReference>
<evidence type="ECO:0000313" key="3">
    <source>
        <dbReference type="Proteomes" id="UP000268094"/>
    </source>
</evidence>
<dbReference type="SUPFAM" id="SSF53474">
    <property type="entry name" value="alpha/beta-Hydrolases"/>
    <property type="match status" value="1"/>
</dbReference>
<keyword evidence="2" id="KW-0378">Hydrolase</keyword>
<dbReference type="EMBL" id="RAVZ01000177">
    <property type="protein sequence ID" value="RKG83569.1"/>
    <property type="molecule type" value="Genomic_DNA"/>
</dbReference>
<keyword evidence="3" id="KW-1185">Reference proteome</keyword>
<protein>
    <submittedName>
        <fullName evidence="2">Alpha/beta hydrolase</fullName>
    </submittedName>
</protein>
<dbReference type="Proteomes" id="UP000268094">
    <property type="component" value="Unassembled WGS sequence"/>
</dbReference>
<name>A0A3A8IJE1_9BACT</name>
<accession>A0A3A8IJE1</accession>
<evidence type="ECO:0000259" key="1">
    <source>
        <dbReference type="Pfam" id="PF12697"/>
    </source>
</evidence>
<dbReference type="Pfam" id="PF12697">
    <property type="entry name" value="Abhydrolase_6"/>
    <property type="match status" value="1"/>
</dbReference>
<feature type="domain" description="AB hydrolase-1" evidence="1">
    <location>
        <begin position="25"/>
        <end position="240"/>
    </location>
</feature>
<dbReference type="OrthoDB" id="5381062at2"/>
<proteinExistence type="predicted"/>
<dbReference type="InterPro" id="IPR000073">
    <property type="entry name" value="AB_hydrolase_1"/>
</dbReference>
<organism evidence="2 3">
    <name type="scientific">Corallococcus terminator</name>
    <dbReference type="NCBI Taxonomy" id="2316733"/>
    <lineage>
        <taxon>Bacteria</taxon>
        <taxon>Pseudomonadati</taxon>
        <taxon>Myxococcota</taxon>
        <taxon>Myxococcia</taxon>
        <taxon>Myxococcales</taxon>
        <taxon>Cystobacterineae</taxon>
        <taxon>Myxococcaceae</taxon>
        <taxon>Corallococcus</taxon>
    </lineage>
</organism>
<gene>
    <name evidence="2" type="ORF">D7V88_23885</name>
</gene>
<sequence length="266" mass="27490">MCRRDRRRAVELTDIGGGCEEGPRVLLLPGLGARGAGFRALAERLADVSRPVLVEYPEGEHAACGARALAEQVLRVAGPVDAVVASSFGGMVAAHLALGGATRGVAFLGSFTRTAHVGPRGRLIAMMGPIAVLGRPGRVAASLAAWRPVPIAEVADVVPTTTVERLTTLRRAFAIHSEPPPADLRASKVSCLCIQGDRDVLVPPSTLGRLVASLPDGTPRHLLRGAGHVPYFSHPEECARLLGPWLQTLVPMGLGAAAGAGVGSAA</sequence>